<sequence>MASRTTTAPPRARAEAVEILADAWRFFVQHYPIILAFGALASAQRFLAVSGTADWAGGVGGELFTAAARLAFVAWLARTLLRDRPVEWAGAGARWSAWASRHRATLLASAGLLLLFLIVFKAIPDALAGRVAGISESAWMSWELAIKNVTVIPFTMVWMTVLLAVRPIGHAAAHEPPSEPDH</sequence>
<proteinExistence type="predicted"/>
<feature type="transmembrane region" description="Helical" evidence="1">
    <location>
        <begin position="144"/>
        <end position="165"/>
    </location>
</feature>
<organism evidence="2 3">
    <name type="scientific">Promicromonospora vindobonensis</name>
    <dbReference type="NCBI Taxonomy" id="195748"/>
    <lineage>
        <taxon>Bacteria</taxon>
        <taxon>Bacillati</taxon>
        <taxon>Actinomycetota</taxon>
        <taxon>Actinomycetes</taxon>
        <taxon>Micrococcales</taxon>
        <taxon>Promicromonosporaceae</taxon>
        <taxon>Promicromonospora</taxon>
    </lineage>
</organism>
<keyword evidence="1" id="KW-0812">Transmembrane</keyword>
<dbReference type="RefSeq" id="WP_377182109.1">
    <property type="nucleotide sequence ID" value="NZ_JBHUOG010000001.1"/>
</dbReference>
<protein>
    <recommendedName>
        <fullName evidence="4">Intracellular septation protein A</fullName>
    </recommendedName>
</protein>
<evidence type="ECO:0000313" key="3">
    <source>
        <dbReference type="Proteomes" id="UP001597479"/>
    </source>
</evidence>
<comment type="caution">
    <text evidence="2">The sequence shown here is derived from an EMBL/GenBank/DDBJ whole genome shotgun (WGS) entry which is preliminary data.</text>
</comment>
<keyword evidence="1" id="KW-0472">Membrane</keyword>
<keyword evidence="1" id="KW-1133">Transmembrane helix</keyword>
<dbReference type="Proteomes" id="UP001597479">
    <property type="component" value="Unassembled WGS sequence"/>
</dbReference>
<evidence type="ECO:0000256" key="1">
    <source>
        <dbReference type="SAM" id="Phobius"/>
    </source>
</evidence>
<gene>
    <name evidence="2" type="ORF">ACFS27_09040</name>
</gene>
<dbReference type="EMBL" id="JBHUOG010000001">
    <property type="protein sequence ID" value="MFD2793694.1"/>
    <property type="molecule type" value="Genomic_DNA"/>
</dbReference>
<reference evidence="3" key="1">
    <citation type="journal article" date="2019" name="Int. J. Syst. Evol. Microbiol.">
        <title>The Global Catalogue of Microorganisms (GCM) 10K type strain sequencing project: providing services to taxonomists for standard genome sequencing and annotation.</title>
        <authorList>
            <consortium name="The Broad Institute Genomics Platform"/>
            <consortium name="The Broad Institute Genome Sequencing Center for Infectious Disease"/>
            <person name="Wu L."/>
            <person name="Ma J."/>
        </authorList>
    </citation>
    <scope>NUCLEOTIDE SEQUENCE [LARGE SCALE GENOMIC DNA]</scope>
    <source>
        <strain evidence="3">CCM 7044</strain>
    </source>
</reference>
<accession>A0ABW5VRW0</accession>
<evidence type="ECO:0008006" key="4">
    <source>
        <dbReference type="Google" id="ProtNLM"/>
    </source>
</evidence>
<keyword evidence="3" id="KW-1185">Reference proteome</keyword>
<feature type="transmembrane region" description="Helical" evidence="1">
    <location>
        <begin position="104"/>
        <end position="124"/>
    </location>
</feature>
<name>A0ABW5VRW0_9MICO</name>
<evidence type="ECO:0000313" key="2">
    <source>
        <dbReference type="EMBL" id="MFD2793694.1"/>
    </source>
</evidence>